<name>A0A090QST0_9GAMM</name>
<dbReference type="AlphaFoldDB" id="A0A090QST0"/>
<dbReference type="PIRSF" id="PIRSF028680">
    <property type="entry name" value="UCP028680"/>
    <property type="match status" value="1"/>
</dbReference>
<feature type="signal peptide" evidence="1">
    <location>
        <begin position="1"/>
        <end position="19"/>
    </location>
</feature>
<organism evidence="2 3">
    <name type="scientific">Photobacterium aphoticum</name>
    <dbReference type="NCBI Taxonomy" id="754436"/>
    <lineage>
        <taxon>Bacteria</taxon>
        <taxon>Pseudomonadati</taxon>
        <taxon>Pseudomonadota</taxon>
        <taxon>Gammaproteobacteria</taxon>
        <taxon>Vibrionales</taxon>
        <taxon>Vibrionaceae</taxon>
        <taxon>Photobacterium</taxon>
    </lineage>
</organism>
<feature type="chain" id="PRO_5001862105" evidence="1">
    <location>
        <begin position="20"/>
        <end position="152"/>
    </location>
</feature>
<dbReference type="Gene3D" id="2.40.160.10">
    <property type="entry name" value="Porin"/>
    <property type="match status" value="1"/>
</dbReference>
<keyword evidence="1" id="KW-0732">Signal</keyword>
<gene>
    <name evidence="2" type="ORF">JCM19237_1586</name>
</gene>
<dbReference type="InterPro" id="IPR023614">
    <property type="entry name" value="Porin_dom_sf"/>
</dbReference>
<dbReference type="Proteomes" id="UP000029227">
    <property type="component" value="Unassembled WGS sequence"/>
</dbReference>
<dbReference type="STRING" id="754436.JCM19237_1586"/>
<sequence>MRLKLITATLLVVACQTTAAEHSLLDKADDHSSSGWFLSSQSRGAEQFDLWQIDSGYAYAITDNTALYLSTRLKTGNESQSASRGLLSGVKYHFTPRLSLQSAVTSETQDRDTTLGVEVSSQYEVSERINLHATMDYEALEQVYQLGIGFKF</sequence>
<protein>
    <submittedName>
        <fullName evidence="2">Uncharacterized protein</fullName>
    </submittedName>
</protein>
<evidence type="ECO:0000313" key="3">
    <source>
        <dbReference type="Proteomes" id="UP000029227"/>
    </source>
</evidence>
<dbReference type="EMBL" id="BBMN01000009">
    <property type="protein sequence ID" value="GAL05946.1"/>
    <property type="molecule type" value="Genomic_DNA"/>
</dbReference>
<proteinExistence type="predicted"/>
<reference evidence="2 3" key="1">
    <citation type="journal article" date="2014" name="Genome Announc.">
        <title>Draft Genome Sequences of Two Vibrionaceae Species, Vibrio ponticus C121 and Photobacterium aphoticum C119, Isolated as Coral Reef Microbiota.</title>
        <authorList>
            <person name="Al-saari N."/>
            <person name="Meirelles P.M."/>
            <person name="Mino S."/>
            <person name="Suda W."/>
            <person name="Oshima K."/>
            <person name="Hattori M."/>
            <person name="Ohkuma M."/>
            <person name="Thompson F.L."/>
            <person name="Gomez-Gil B."/>
            <person name="Sawabe T."/>
            <person name="Sawabe T."/>
        </authorList>
    </citation>
    <scope>NUCLEOTIDE SEQUENCE [LARGE SCALE GENOMIC DNA]</scope>
    <source>
        <strain evidence="2 3">JCM 19237</strain>
    </source>
</reference>
<accession>A0A090QST0</accession>
<dbReference type="eggNOG" id="ENOG502ZIBD">
    <property type="taxonomic scope" value="Bacteria"/>
</dbReference>
<dbReference type="PROSITE" id="PS51257">
    <property type="entry name" value="PROKAR_LIPOPROTEIN"/>
    <property type="match status" value="1"/>
</dbReference>
<evidence type="ECO:0000256" key="1">
    <source>
        <dbReference type="SAM" id="SignalP"/>
    </source>
</evidence>
<evidence type="ECO:0000313" key="2">
    <source>
        <dbReference type="EMBL" id="GAL05946.1"/>
    </source>
</evidence>
<comment type="caution">
    <text evidence="2">The sequence shown here is derived from an EMBL/GenBank/DDBJ whole genome shotgun (WGS) entry which is preliminary data.</text>
</comment>
<dbReference type="InterPro" id="IPR016895">
    <property type="entry name" value="UCP028680"/>
</dbReference>